<feature type="domain" description="Pycsar effector protein" evidence="9">
    <location>
        <begin position="29"/>
        <end position="183"/>
    </location>
</feature>
<keyword evidence="3 8" id="KW-0812">Transmembrane</keyword>
<accession>A0A7G1NHW9</accession>
<keyword evidence="4" id="KW-0547">Nucleotide-binding</keyword>
<dbReference type="KEGG" id="stui:GCM10017668_37050"/>
<sequence length="187" mass="20279">MRLRRNGGSARGQQPLMSQINDEDVSRYAASLLATAREEIVRADGKASLLLATVGIALGAIVSAILSGDWTPFELVNCVEWIWWVGVALAVLGVVLLGCAVHPRVGRGHDAPDYLVAYFGDIAGKPRATLEQRIRETLSAPKEAPLDQLYRVSNLAASKYWYIRTALWALASAMSLCPSSLLLNLAF</sequence>
<comment type="subcellular location">
    <subcellularLocation>
        <location evidence="1">Cell membrane</location>
    </subcellularLocation>
</comment>
<feature type="transmembrane region" description="Helical" evidence="8">
    <location>
        <begin position="81"/>
        <end position="101"/>
    </location>
</feature>
<dbReference type="GO" id="GO:0000166">
    <property type="term" value="F:nucleotide binding"/>
    <property type="evidence" value="ECO:0007669"/>
    <property type="project" value="UniProtKB-KW"/>
</dbReference>
<evidence type="ECO:0000256" key="6">
    <source>
        <dbReference type="ARBA" id="ARBA00023118"/>
    </source>
</evidence>
<dbReference type="AlphaFoldDB" id="A0A7G1NHW9"/>
<evidence type="ECO:0000256" key="5">
    <source>
        <dbReference type="ARBA" id="ARBA00022989"/>
    </source>
</evidence>
<evidence type="ECO:0000256" key="8">
    <source>
        <dbReference type="SAM" id="Phobius"/>
    </source>
</evidence>
<evidence type="ECO:0000256" key="7">
    <source>
        <dbReference type="ARBA" id="ARBA00023136"/>
    </source>
</evidence>
<keyword evidence="5 8" id="KW-1133">Transmembrane helix</keyword>
<gene>
    <name evidence="10" type="ORF">GCM10017668_37050</name>
</gene>
<organism evidence="10 11">
    <name type="scientific">Streptomyces tuirus</name>
    <dbReference type="NCBI Taxonomy" id="68278"/>
    <lineage>
        <taxon>Bacteria</taxon>
        <taxon>Bacillati</taxon>
        <taxon>Actinomycetota</taxon>
        <taxon>Actinomycetes</taxon>
        <taxon>Kitasatosporales</taxon>
        <taxon>Streptomycetaceae</taxon>
        <taxon>Streptomyces</taxon>
    </lineage>
</organism>
<evidence type="ECO:0000259" key="9">
    <source>
        <dbReference type="Pfam" id="PF18967"/>
    </source>
</evidence>
<proteinExistence type="predicted"/>
<evidence type="ECO:0000256" key="1">
    <source>
        <dbReference type="ARBA" id="ARBA00004236"/>
    </source>
</evidence>
<dbReference type="Proteomes" id="UP000516373">
    <property type="component" value="Chromosome"/>
</dbReference>
<feature type="transmembrane region" description="Helical" evidence="8">
    <location>
        <begin position="47"/>
        <end position="66"/>
    </location>
</feature>
<evidence type="ECO:0000256" key="2">
    <source>
        <dbReference type="ARBA" id="ARBA00022475"/>
    </source>
</evidence>
<evidence type="ECO:0000313" key="11">
    <source>
        <dbReference type="Proteomes" id="UP000516373"/>
    </source>
</evidence>
<feature type="transmembrane region" description="Helical" evidence="8">
    <location>
        <begin position="161"/>
        <end position="183"/>
    </location>
</feature>
<evidence type="ECO:0000313" key="10">
    <source>
        <dbReference type="EMBL" id="BCL21862.1"/>
    </source>
</evidence>
<keyword evidence="7 8" id="KW-0472">Membrane</keyword>
<dbReference type="EMBL" id="AP023439">
    <property type="protein sequence ID" value="BCL21862.1"/>
    <property type="molecule type" value="Genomic_DNA"/>
</dbReference>
<dbReference type="GO" id="GO:0051607">
    <property type="term" value="P:defense response to virus"/>
    <property type="evidence" value="ECO:0007669"/>
    <property type="project" value="UniProtKB-KW"/>
</dbReference>
<name>A0A7G1NHW9_9ACTN</name>
<dbReference type="GO" id="GO:0005886">
    <property type="term" value="C:plasma membrane"/>
    <property type="evidence" value="ECO:0007669"/>
    <property type="project" value="UniProtKB-SubCell"/>
</dbReference>
<evidence type="ECO:0000256" key="3">
    <source>
        <dbReference type="ARBA" id="ARBA00022692"/>
    </source>
</evidence>
<dbReference type="InterPro" id="IPR043760">
    <property type="entry name" value="PycTM_dom"/>
</dbReference>
<evidence type="ECO:0000256" key="4">
    <source>
        <dbReference type="ARBA" id="ARBA00022741"/>
    </source>
</evidence>
<reference evidence="10 11" key="1">
    <citation type="journal article" date="2014" name="Int. J. Syst. Evol. Microbiol.">
        <title>Complete genome sequence of Corynebacterium casei LMG S-19264T (=DSM 44701T), isolated from a smear-ripened cheese.</title>
        <authorList>
            <consortium name="US DOE Joint Genome Institute (JGI-PGF)"/>
            <person name="Walter F."/>
            <person name="Albersmeier A."/>
            <person name="Kalinowski J."/>
            <person name="Ruckert C."/>
        </authorList>
    </citation>
    <scope>NUCLEOTIDE SEQUENCE [LARGE SCALE GENOMIC DNA]</scope>
    <source>
        <strain evidence="10 11">JCM 4255</strain>
    </source>
</reference>
<protein>
    <recommendedName>
        <fullName evidence="9">Pycsar effector protein domain-containing protein</fullName>
    </recommendedName>
</protein>
<keyword evidence="6" id="KW-0051">Antiviral defense</keyword>
<keyword evidence="2" id="KW-1003">Cell membrane</keyword>
<dbReference type="Pfam" id="PF18967">
    <property type="entry name" value="PycTM"/>
    <property type="match status" value="1"/>
</dbReference>